<dbReference type="AlphaFoldDB" id="A0A9X0CRH1"/>
<dbReference type="PANTHER" id="PTHR22727:SF15">
    <property type="entry name" value="MRH DOMAIN-CONTAINING PROTEIN"/>
    <property type="match status" value="1"/>
</dbReference>
<feature type="domain" description="Elapor1/2 TNF receptor-like" evidence="4">
    <location>
        <begin position="374"/>
        <end position="416"/>
    </location>
</feature>
<gene>
    <name evidence="5" type="ORF">OS493_029372</name>
</gene>
<dbReference type="Pfam" id="PF23091">
    <property type="entry name" value="TNFR_ELAPOR1_6th"/>
    <property type="match status" value="1"/>
</dbReference>
<sequence length="515" mass="57680">MESRSFWVVPFVFFAFISPVFSLDKCTQEKLTYDFTECDSAEGRWRVAVPKEPDSCEASEVPVRQKGCTYTCDPGHYVDVTSKTLECKNCPKGTYSVGGGVRFDDWDKLPMGFESRIADEHYQGYGYDSEYFKEAEGANCSKTGWTPHGDSISSPGDECTSELSYAVTLQKDGHVSFDYYFTDDIYTVFRVFVKNEQCKVSSLKKDDTYPSSSSNNEWLTTKIDLKAGRNVIIWQATAITYGGTHDNREPVYIKSIEIQGVSYTSECTPCDAGFYNNEEAQGSCKMCSVNTFSAPHATECSKCNEVTEYAGRGAKNCTQRKPCTEQDYYDIRTACDSDHKTQVKYMWIEPKICRDDVDGAKKLPASGAKEDCPPCNPGMHLNGTGSTVCAYCPVKQFSDGKAECKECPVSTEPVYGHHLRWWRNIPEPLAPTCFSMSDRGCTSKQGWQPRGNYLDSGINQADDIYMTLRLPVKGFGNPEGLNNPRPGQYGAVEFVFEMICDGECTFKFKEVNNLN</sequence>
<dbReference type="SMART" id="SM01411">
    <property type="entry name" value="Ephrin_rec_like"/>
    <property type="match status" value="2"/>
</dbReference>
<evidence type="ECO:0000259" key="3">
    <source>
        <dbReference type="Pfam" id="PF23089"/>
    </source>
</evidence>
<dbReference type="Pfam" id="PF23089">
    <property type="entry name" value="ELAPOR1_C"/>
    <property type="match status" value="1"/>
</dbReference>
<feature type="signal peptide" evidence="1">
    <location>
        <begin position="1"/>
        <end position="22"/>
    </location>
</feature>
<evidence type="ECO:0000259" key="4">
    <source>
        <dbReference type="Pfam" id="PF23091"/>
    </source>
</evidence>
<dbReference type="Pfam" id="PF23032">
    <property type="entry name" value="GBD_ELAPOR1-like_3rd"/>
    <property type="match status" value="1"/>
</dbReference>
<evidence type="ECO:0000256" key="1">
    <source>
        <dbReference type="SAM" id="SignalP"/>
    </source>
</evidence>
<name>A0A9X0CRH1_9CNID</name>
<dbReference type="EMBL" id="MU826855">
    <property type="protein sequence ID" value="KAJ7370829.1"/>
    <property type="molecule type" value="Genomic_DNA"/>
</dbReference>
<keyword evidence="6" id="KW-1185">Reference proteome</keyword>
<dbReference type="OrthoDB" id="439917at2759"/>
<evidence type="ECO:0000313" key="6">
    <source>
        <dbReference type="Proteomes" id="UP001163046"/>
    </source>
</evidence>
<accession>A0A9X0CRH1</accession>
<reference evidence="5" key="1">
    <citation type="submission" date="2023-01" db="EMBL/GenBank/DDBJ databases">
        <title>Genome assembly of the deep-sea coral Lophelia pertusa.</title>
        <authorList>
            <person name="Herrera S."/>
            <person name="Cordes E."/>
        </authorList>
    </citation>
    <scope>NUCLEOTIDE SEQUENCE</scope>
    <source>
        <strain evidence="5">USNM1676648</strain>
        <tissue evidence="5">Polyp</tissue>
    </source>
</reference>
<comment type="caution">
    <text evidence="5">The sequence shown here is derived from an EMBL/GenBank/DDBJ whole genome shotgun (WGS) entry which is preliminary data.</text>
</comment>
<dbReference type="SUPFAM" id="SSF57184">
    <property type="entry name" value="Growth factor receptor domain"/>
    <property type="match status" value="1"/>
</dbReference>
<dbReference type="InterPro" id="IPR056609">
    <property type="entry name" value="Elapor1-like_3rd"/>
</dbReference>
<keyword evidence="1" id="KW-0732">Signal</keyword>
<dbReference type="Proteomes" id="UP001163046">
    <property type="component" value="Unassembled WGS sequence"/>
</dbReference>
<proteinExistence type="predicted"/>
<evidence type="ECO:0000259" key="2">
    <source>
        <dbReference type="Pfam" id="PF23032"/>
    </source>
</evidence>
<organism evidence="5 6">
    <name type="scientific">Desmophyllum pertusum</name>
    <dbReference type="NCBI Taxonomy" id="174260"/>
    <lineage>
        <taxon>Eukaryota</taxon>
        <taxon>Metazoa</taxon>
        <taxon>Cnidaria</taxon>
        <taxon>Anthozoa</taxon>
        <taxon>Hexacorallia</taxon>
        <taxon>Scleractinia</taxon>
        <taxon>Caryophylliina</taxon>
        <taxon>Caryophylliidae</taxon>
        <taxon>Desmophyllum</taxon>
    </lineage>
</organism>
<dbReference type="InterPro" id="IPR009030">
    <property type="entry name" value="Growth_fac_rcpt_cys_sf"/>
</dbReference>
<dbReference type="InterPro" id="IPR056606">
    <property type="entry name" value="Elapor1/2_C"/>
</dbReference>
<dbReference type="GO" id="GO:0016020">
    <property type="term" value="C:membrane"/>
    <property type="evidence" value="ECO:0007669"/>
    <property type="project" value="TreeGrafter"/>
</dbReference>
<feature type="domain" description="Elapor1-like galactose binding" evidence="2">
    <location>
        <begin position="100"/>
        <end position="261"/>
    </location>
</feature>
<feature type="domain" description="Elapor1/2 C-terminal" evidence="3">
    <location>
        <begin position="327"/>
        <end position="357"/>
    </location>
</feature>
<evidence type="ECO:0000313" key="5">
    <source>
        <dbReference type="EMBL" id="KAJ7370829.1"/>
    </source>
</evidence>
<dbReference type="PANTHER" id="PTHR22727">
    <property type="entry name" value="PROTEIN CBG13728"/>
    <property type="match status" value="1"/>
</dbReference>
<feature type="chain" id="PRO_5040931090" evidence="1">
    <location>
        <begin position="23"/>
        <end position="515"/>
    </location>
</feature>
<dbReference type="InterPro" id="IPR056610">
    <property type="entry name" value="Elapor1/2_TNFR-like"/>
</dbReference>
<protein>
    <submittedName>
        <fullName evidence="5">Uncharacterized protein</fullName>
    </submittedName>
</protein>
<dbReference type="InterPro" id="IPR039181">
    <property type="entry name" value="Elapor1/2"/>
</dbReference>